<evidence type="ECO:0000259" key="4">
    <source>
        <dbReference type="Pfam" id="PF16325"/>
    </source>
</evidence>
<gene>
    <name evidence="5" type="ORF">A3C07_01600</name>
</gene>
<proteinExistence type="inferred from homology"/>
<comment type="similarity">
    <text evidence="3">Belongs to the peptidase U32 family.</text>
</comment>
<evidence type="ECO:0000256" key="3">
    <source>
        <dbReference type="ARBA" id="ARBA00038374"/>
    </source>
</evidence>
<dbReference type="PANTHER" id="PTHR30217">
    <property type="entry name" value="PEPTIDASE U32 FAMILY"/>
    <property type="match status" value="1"/>
</dbReference>
<sequence length="447" mass="50207">MLNKSVELLLPAGDPGKMRYAFAFGADAVYLGIPQFSLRARENGFTDRASVVDAVAYAHRLGKKAYITANVLPHNHKVESFVKYAGDILQACQPDAWIMSDPGLIMLLNEHFPGQAIHLSVQANTVNYASAKFWEKLGIRRIILSRELSIREIKVIKEHCPGIELEAFVHGSICIAYSGRCLISNYLSYRDPNQGTCANACRWQYKIFEKQNLQPKEWHEQSASSEVKTTQHGDPYVALAGEYLLEESERPGEFMPIDEDENGTYLMNARDLCGIEYLKELQEAGVCSFKIEGRSKTVFYVAMTARVYRWAVDAMLAAKPFDPAWMKEVYAASNRGLIAGFLKGNPGHSAQNYVDGRSQSSGYRFSGVLRGYDAERGLMKVEPRNPFKKGMALEMVRPSDTVPFTVARILNEQFNEINETHGGRGCCYVPFDRDPGEFVLFREKMGS</sequence>
<dbReference type="InterPro" id="IPR051454">
    <property type="entry name" value="RNA/ubiquinone_mod_enzymes"/>
</dbReference>
<dbReference type="InterPro" id="IPR001539">
    <property type="entry name" value="Peptidase_U32"/>
</dbReference>
<dbReference type="Pfam" id="PF16325">
    <property type="entry name" value="Peptidase_U32_C"/>
    <property type="match status" value="1"/>
</dbReference>
<dbReference type="Gene3D" id="2.40.30.10">
    <property type="entry name" value="Translation factors"/>
    <property type="match status" value="1"/>
</dbReference>
<dbReference type="PANTHER" id="PTHR30217:SF6">
    <property type="entry name" value="TRNA HYDROXYLATION PROTEIN P"/>
    <property type="match status" value="1"/>
</dbReference>
<dbReference type="GO" id="GO:0008233">
    <property type="term" value="F:peptidase activity"/>
    <property type="evidence" value="ECO:0007669"/>
    <property type="project" value="UniProtKB-KW"/>
</dbReference>
<dbReference type="Proteomes" id="UP000179023">
    <property type="component" value="Unassembled WGS sequence"/>
</dbReference>
<feature type="domain" description="Peptidase family U32 C-terminal" evidence="4">
    <location>
        <begin position="363"/>
        <end position="442"/>
    </location>
</feature>
<evidence type="ECO:0000256" key="2">
    <source>
        <dbReference type="ARBA" id="ARBA00022801"/>
    </source>
</evidence>
<dbReference type="EMBL" id="MHQI01000037">
    <property type="protein sequence ID" value="OGZ99570.1"/>
    <property type="molecule type" value="Genomic_DNA"/>
</dbReference>
<protein>
    <recommendedName>
        <fullName evidence="4">Peptidase family U32 C-terminal domain-containing protein</fullName>
    </recommendedName>
</protein>
<accession>A0A1G2KM75</accession>
<dbReference type="PROSITE" id="PS01276">
    <property type="entry name" value="PEPTIDASE_U32"/>
    <property type="match status" value="1"/>
</dbReference>
<keyword evidence="2" id="KW-0378">Hydrolase</keyword>
<dbReference type="STRING" id="1802270.A3C07_01600"/>
<reference evidence="5 6" key="1">
    <citation type="journal article" date="2016" name="Nat. Commun.">
        <title>Thousands of microbial genomes shed light on interconnected biogeochemical processes in an aquifer system.</title>
        <authorList>
            <person name="Anantharaman K."/>
            <person name="Brown C.T."/>
            <person name="Hug L.A."/>
            <person name="Sharon I."/>
            <person name="Castelle C.J."/>
            <person name="Probst A.J."/>
            <person name="Thomas B.C."/>
            <person name="Singh A."/>
            <person name="Wilkins M.J."/>
            <person name="Karaoz U."/>
            <person name="Brodie E.L."/>
            <person name="Williams K.H."/>
            <person name="Hubbard S.S."/>
            <person name="Banfield J.F."/>
        </authorList>
    </citation>
    <scope>NUCLEOTIDE SEQUENCE [LARGE SCALE GENOMIC DNA]</scope>
</reference>
<dbReference type="Pfam" id="PF01136">
    <property type="entry name" value="Peptidase_U32"/>
    <property type="match status" value="1"/>
</dbReference>
<evidence type="ECO:0000313" key="5">
    <source>
        <dbReference type="EMBL" id="OGZ99570.1"/>
    </source>
</evidence>
<comment type="caution">
    <text evidence="5">The sequence shown here is derived from an EMBL/GenBank/DDBJ whole genome shotgun (WGS) entry which is preliminary data.</text>
</comment>
<evidence type="ECO:0000256" key="1">
    <source>
        <dbReference type="ARBA" id="ARBA00022670"/>
    </source>
</evidence>
<organism evidence="5 6">
    <name type="scientific">Candidatus Sungbacteria bacterium RIFCSPHIGHO2_02_FULL_47_11</name>
    <dbReference type="NCBI Taxonomy" id="1802270"/>
    <lineage>
        <taxon>Bacteria</taxon>
        <taxon>Candidatus Sungiibacteriota</taxon>
    </lineage>
</organism>
<name>A0A1G2KM75_9BACT</name>
<dbReference type="AlphaFoldDB" id="A0A1G2KM75"/>
<dbReference type="GO" id="GO:0006508">
    <property type="term" value="P:proteolysis"/>
    <property type="evidence" value="ECO:0007669"/>
    <property type="project" value="UniProtKB-KW"/>
</dbReference>
<evidence type="ECO:0000313" key="6">
    <source>
        <dbReference type="Proteomes" id="UP000179023"/>
    </source>
</evidence>
<dbReference type="InterPro" id="IPR032525">
    <property type="entry name" value="Peptidase_U32_C"/>
</dbReference>
<keyword evidence="1" id="KW-0645">Protease</keyword>